<comment type="similarity">
    <text evidence="2">Belongs to the NRAMP (TC 2.A.55) family.</text>
</comment>
<keyword evidence="5 7" id="KW-0472">Membrane</keyword>
<feature type="transmembrane region" description="Helical" evidence="7">
    <location>
        <begin position="876"/>
        <end position="897"/>
    </location>
</feature>
<proteinExistence type="inferred from homology"/>
<protein>
    <submittedName>
        <fullName evidence="8">Uncharacterized protein</fullName>
    </submittedName>
</protein>
<feature type="transmembrane region" description="Helical" evidence="7">
    <location>
        <begin position="638"/>
        <end position="662"/>
    </location>
</feature>
<dbReference type="GO" id="GO:0015086">
    <property type="term" value="F:cadmium ion transmembrane transporter activity"/>
    <property type="evidence" value="ECO:0007669"/>
    <property type="project" value="TreeGrafter"/>
</dbReference>
<evidence type="ECO:0000313" key="8">
    <source>
        <dbReference type="EMBL" id="KAG5613013.1"/>
    </source>
</evidence>
<dbReference type="Proteomes" id="UP000824120">
    <property type="component" value="Chromosome 4"/>
</dbReference>
<feature type="transmembrane region" description="Helical" evidence="7">
    <location>
        <begin position="309"/>
        <end position="330"/>
    </location>
</feature>
<feature type="transmembrane region" description="Helical" evidence="7">
    <location>
        <begin position="917"/>
        <end position="935"/>
    </location>
</feature>
<dbReference type="Pfam" id="PF01566">
    <property type="entry name" value="Nramp"/>
    <property type="match status" value="2"/>
</dbReference>
<feature type="transmembrane region" description="Helical" evidence="7">
    <location>
        <begin position="470"/>
        <end position="489"/>
    </location>
</feature>
<evidence type="ECO:0000313" key="9">
    <source>
        <dbReference type="Proteomes" id="UP000824120"/>
    </source>
</evidence>
<dbReference type="PANTHER" id="PTHR11706">
    <property type="entry name" value="SOLUTE CARRIER PROTEIN FAMILY 11 MEMBER"/>
    <property type="match status" value="1"/>
</dbReference>
<evidence type="ECO:0000256" key="3">
    <source>
        <dbReference type="ARBA" id="ARBA00022692"/>
    </source>
</evidence>
<dbReference type="NCBIfam" id="NF037982">
    <property type="entry name" value="Nramp_1"/>
    <property type="match status" value="2"/>
</dbReference>
<organism evidence="8 9">
    <name type="scientific">Solanum commersonii</name>
    <name type="common">Commerson's wild potato</name>
    <name type="synonym">Commerson's nightshade</name>
    <dbReference type="NCBI Taxonomy" id="4109"/>
    <lineage>
        <taxon>Eukaryota</taxon>
        <taxon>Viridiplantae</taxon>
        <taxon>Streptophyta</taxon>
        <taxon>Embryophyta</taxon>
        <taxon>Tracheophyta</taxon>
        <taxon>Spermatophyta</taxon>
        <taxon>Magnoliopsida</taxon>
        <taxon>eudicotyledons</taxon>
        <taxon>Gunneridae</taxon>
        <taxon>Pentapetalae</taxon>
        <taxon>asterids</taxon>
        <taxon>lamiids</taxon>
        <taxon>Solanales</taxon>
        <taxon>Solanaceae</taxon>
        <taxon>Solanoideae</taxon>
        <taxon>Solaneae</taxon>
        <taxon>Solanum</taxon>
    </lineage>
</organism>
<gene>
    <name evidence="8" type="ORF">H5410_024294</name>
</gene>
<feature type="transmembrane region" description="Helical" evidence="7">
    <location>
        <begin position="190"/>
        <end position="208"/>
    </location>
</feature>
<evidence type="ECO:0000256" key="7">
    <source>
        <dbReference type="SAM" id="Phobius"/>
    </source>
</evidence>
<feature type="transmembrane region" description="Helical" evidence="7">
    <location>
        <begin position="736"/>
        <end position="754"/>
    </location>
</feature>
<feature type="transmembrane region" description="Helical" evidence="7">
    <location>
        <begin position="359"/>
        <end position="380"/>
    </location>
</feature>
<feature type="transmembrane region" description="Helical" evidence="7">
    <location>
        <begin position="220"/>
        <end position="237"/>
    </location>
</feature>
<evidence type="ECO:0000256" key="4">
    <source>
        <dbReference type="ARBA" id="ARBA00022989"/>
    </source>
</evidence>
<feature type="transmembrane region" description="Helical" evidence="7">
    <location>
        <begin position="986"/>
        <end position="1006"/>
    </location>
</feature>
<keyword evidence="4 7" id="KW-1133">Transmembrane helix</keyword>
<feature type="transmembrane region" description="Helical" evidence="7">
    <location>
        <begin position="1012"/>
        <end position="1033"/>
    </location>
</feature>
<feature type="region of interest" description="Disordered" evidence="6">
    <location>
        <begin position="1"/>
        <end position="42"/>
    </location>
</feature>
<feature type="transmembrane region" description="Helical" evidence="7">
    <location>
        <begin position="430"/>
        <end position="450"/>
    </location>
</feature>
<feature type="transmembrane region" description="Helical" evidence="7">
    <location>
        <begin position="705"/>
        <end position="729"/>
    </location>
</feature>
<dbReference type="HAMAP" id="MF_00221">
    <property type="entry name" value="NRAMP"/>
    <property type="match status" value="2"/>
</dbReference>
<keyword evidence="9" id="KW-1185">Reference proteome</keyword>
<dbReference type="PANTHER" id="PTHR11706:SF104">
    <property type="entry name" value="METAL TRANSPORTER NRAMP2"/>
    <property type="match status" value="1"/>
</dbReference>
<dbReference type="GO" id="GO:0034755">
    <property type="term" value="P:iron ion transmembrane transport"/>
    <property type="evidence" value="ECO:0007669"/>
    <property type="project" value="TreeGrafter"/>
</dbReference>
<dbReference type="GO" id="GO:0016020">
    <property type="term" value="C:membrane"/>
    <property type="evidence" value="ECO:0007669"/>
    <property type="project" value="UniProtKB-SubCell"/>
</dbReference>
<dbReference type="PRINTS" id="PR00447">
    <property type="entry name" value="NATRESASSCMP"/>
</dbReference>
<dbReference type="AlphaFoldDB" id="A0A9J5ZLI9"/>
<dbReference type="GO" id="GO:0005384">
    <property type="term" value="F:manganese ion transmembrane transporter activity"/>
    <property type="evidence" value="ECO:0007669"/>
    <property type="project" value="TreeGrafter"/>
</dbReference>
<reference evidence="8 9" key="1">
    <citation type="submission" date="2020-09" db="EMBL/GenBank/DDBJ databases">
        <title>De no assembly of potato wild relative species, Solanum commersonii.</title>
        <authorList>
            <person name="Cho K."/>
        </authorList>
    </citation>
    <scope>NUCLEOTIDE SEQUENCE [LARGE SCALE GENOMIC DNA]</scope>
    <source>
        <strain evidence="8">LZ3.2</strain>
        <tissue evidence="8">Leaf</tissue>
    </source>
</reference>
<keyword evidence="3 7" id="KW-0812">Transmembrane</keyword>
<evidence type="ECO:0000256" key="2">
    <source>
        <dbReference type="ARBA" id="ARBA00009965"/>
    </source>
</evidence>
<dbReference type="EMBL" id="JACXVP010000004">
    <property type="protein sequence ID" value="KAG5613013.1"/>
    <property type="molecule type" value="Genomic_DNA"/>
</dbReference>
<dbReference type="OrthoDB" id="409173at2759"/>
<evidence type="ECO:0000256" key="5">
    <source>
        <dbReference type="ARBA" id="ARBA00023136"/>
    </source>
</evidence>
<dbReference type="InterPro" id="IPR001046">
    <property type="entry name" value="NRAMP_fam"/>
</dbReference>
<feature type="transmembrane region" description="Helical" evidence="7">
    <location>
        <begin position="777"/>
        <end position="799"/>
    </location>
</feature>
<comment type="subcellular location">
    <subcellularLocation>
        <location evidence="1">Membrane</location>
        <topology evidence="1">Multi-pass membrane protein</topology>
    </subcellularLocation>
</comment>
<accession>A0A9J5ZLI9</accession>
<feature type="transmembrane region" description="Helical" evidence="7">
    <location>
        <begin position="151"/>
        <end position="170"/>
    </location>
</feature>
<dbReference type="GO" id="GO:0005802">
    <property type="term" value="C:trans-Golgi network"/>
    <property type="evidence" value="ECO:0007669"/>
    <property type="project" value="TreeGrafter"/>
</dbReference>
<feature type="transmembrane region" description="Helical" evidence="7">
    <location>
        <begin position="820"/>
        <end position="843"/>
    </location>
</feature>
<feature type="transmembrane region" description="Helical" evidence="7">
    <location>
        <begin position="109"/>
        <end position="131"/>
    </location>
</feature>
<feature type="transmembrane region" description="Helical" evidence="7">
    <location>
        <begin position="400"/>
        <end position="418"/>
    </location>
</feature>
<feature type="transmembrane region" description="Helical" evidence="7">
    <location>
        <begin position="263"/>
        <end position="283"/>
    </location>
</feature>
<comment type="caution">
    <text evidence="8">The sequence shown here is derived from an EMBL/GenBank/DDBJ whole genome shotgun (WGS) entry which is preliminary data.</text>
</comment>
<dbReference type="NCBIfam" id="TIGR01197">
    <property type="entry name" value="nramp"/>
    <property type="match status" value="2"/>
</dbReference>
<evidence type="ECO:0000256" key="1">
    <source>
        <dbReference type="ARBA" id="ARBA00004141"/>
    </source>
</evidence>
<name>A0A9J5ZLI9_SOLCO</name>
<feature type="compositionally biased region" description="Polar residues" evidence="6">
    <location>
        <begin position="1"/>
        <end position="12"/>
    </location>
</feature>
<feature type="transmembrane region" description="Helical" evidence="7">
    <location>
        <begin position="947"/>
        <end position="966"/>
    </location>
</feature>
<evidence type="ECO:0000256" key="6">
    <source>
        <dbReference type="SAM" id="MobiDB-lite"/>
    </source>
</evidence>
<feature type="transmembrane region" description="Helical" evidence="7">
    <location>
        <begin position="495"/>
        <end position="516"/>
    </location>
</feature>
<sequence length="1057" mass="116263">MSSPPQQENTSPDSKDEESRHLLTAPLPQSTSPLINGDADDGEEEFAYGSGEKIHVVEFDSVPIDGVDYSTVPPFSWKKLWQFTGPGFLMSIAFLDPGNLEGDLQAGAIAGYSLLWLLLWATVMGLMIQLLSARIGVATGRHLAELCREEYPRWAGLLLWFMAEVALIGADIQEVIGSAIAIKILSRGVLPLWAGVLITASDCFLLLVLENYGIRKLEAVFAVLISTMALSFAWMFGDAKPNGKELLAGLLIPKLSSRTVRQAVGVVGCVIMPHNVFLHSALVQSREIDLKKKGQVQEALNYYSIESSFALLISFMINLFVTTVFAKGFYGSEQAGSLGLVNAGQFLQDKYGGGLFPILYIWGIGLLAAGQSSTITGTYAGQFIMGGFLDLRLKKWLRALITRSCAIVPTIIVALIFNRSESSLDVLNEWLNVLQSIQIPFALIPLLTLVSKEDIMGTFKIGPTLERVAWTIAVLVMVINGYLLLDFFVSEVNGLLFVFLVCSGTAGYIAFILYLISHGGGNVANWFNLLRTKGYSYAERPWLRKTMVNSPSSEHDGVVEINKHVPEDRESNRLLSDDDGDDDKNKILAIEIDRAEALDGVPHFSWKKLWEFTGPGFLMSVAFLDPGNLEGDLQAGAIAGYSLLWLLMWSTFMGLVIQLLSLRLGVATGRHLAEICREEYPNWARILLWLMAEVALIGADIQEVIGSAIAIKILSQGVIPLWGGVLITASDWKLEAFFAILISTMALSFAWMFAETRPSSKELIIGLLLPRLGSKTIQTAVGVVGCVITPHNVFLYSALVQSRKIDPKKKDKVQEALNYYSIESYIAVFVSFSINLMVTSVFAKGFYGTLQADSIGLVNAGQYLQERYGGGFFPILYIWGIGVLAAGQSSTMTGTYAGQFIMEGFLNLKMKKWIRSVITRSCAIVPTIIVAIYFNRSEDSLDVLNEWLNVLQGMQIPFAVIPLLTLVSNEKIMGIFKIGKLMERTVWTVAALVIIINGYVMLSFFLSEVNGLLFGFVACLGASAYVAFLVYLISQRHNRAKLNGFTHLTNCVYNLNP</sequence>